<dbReference type="InterPro" id="IPR003591">
    <property type="entry name" value="Leu-rich_rpt_typical-subtyp"/>
</dbReference>
<evidence type="ECO:0000259" key="5">
    <source>
        <dbReference type="Pfam" id="PF23559"/>
    </source>
</evidence>
<evidence type="ECO:0000313" key="7">
    <source>
        <dbReference type="EMBL" id="GFP83799.1"/>
    </source>
</evidence>
<dbReference type="EMBL" id="BMAC01000070">
    <property type="protein sequence ID" value="GFP83799.1"/>
    <property type="molecule type" value="Genomic_DNA"/>
</dbReference>
<protein>
    <submittedName>
        <fullName evidence="7">Putative disease resistance protein at3g14460</fullName>
    </submittedName>
</protein>
<dbReference type="SMART" id="SM00369">
    <property type="entry name" value="LRR_TYP"/>
    <property type="match status" value="2"/>
</dbReference>
<dbReference type="InterPro" id="IPR001611">
    <property type="entry name" value="Leu-rich_rpt"/>
</dbReference>
<dbReference type="Pfam" id="PF23559">
    <property type="entry name" value="WHD_DRP"/>
    <property type="match status" value="1"/>
</dbReference>
<proteinExistence type="predicted"/>
<evidence type="ECO:0000313" key="8">
    <source>
        <dbReference type="Proteomes" id="UP000653305"/>
    </source>
</evidence>
<evidence type="ECO:0000256" key="3">
    <source>
        <dbReference type="ARBA" id="ARBA00022741"/>
    </source>
</evidence>
<keyword evidence="3" id="KW-0547">Nucleotide-binding</keyword>
<evidence type="ECO:0000259" key="6">
    <source>
        <dbReference type="Pfam" id="PF25019"/>
    </source>
</evidence>
<dbReference type="InterPro" id="IPR032675">
    <property type="entry name" value="LRR_dom_sf"/>
</dbReference>
<dbReference type="GO" id="GO:0051707">
    <property type="term" value="P:response to other organism"/>
    <property type="evidence" value="ECO:0007669"/>
    <property type="project" value="UniProtKB-ARBA"/>
</dbReference>
<dbReference type="OrthoDB" id="1935327at2759"/>
<dbReference type="PANTHER" id="PTHR47186">
    <property type="entry name" value="LEUCINE-RICH REPEAT-CONTAINING PROTEIN 57"/>
    <property type="match status" value="1"/>
</dbReference>
<evidence type="ECO:0000256" key="2">
    <source>
        <dbReference type="ARBA" id="ARBA00022737"/>
    </source>
</evidence>
<comment type="caution">
    <text evidence="7">The sequence shown here is derived from an EMBL/GenBank/DDBJ whole genome shotgun (WGS) entry which is preliminary data.</text>
</comment>
<feature type="domain" description="Disease resistance protein winged helix" evidence="5">
    <location>
        <begin position="254"/>
        <end position="301"/>
    </location>
</feature>
<dbReference type="Proteomes" id="UP000653305">
    <property type="component" value="Unassembled WGS sequence"/>
</dbReference>
<reference evidence="7" key="1">
    <citation type="submission" date="2020-07" db="EMBL/GenBank/DDBJ databases">
        <title>Ethylene signaling mediates host invasion by parasitic plants.</title>
        <authorList>
            <person name="Yoshida S."/>
        </authorList>
    </citation>
    <scope>NUCLEOTIDE SEQUENCE</scope>
    <source>
        <strain evidence="7">Okayama</strain>
    </source>
</reference>
<name>A0A830BEV5_9LAMI</name>
<feature type="domain" description="R13L1/DRL21-like LRR repeat region" evidence="6">
    <location>
        <begin position="503"/>
        <end position="626"/>
    </location>
</feature>
<dbReference type="GO" id="GO:0006952">
    <property type="term" value="P:defense response"/>
    <property type="evidence" value="ECO:0007669"/>
    <property type="project" value="UniProtKB-ARBA"/>
</dbReference>
<organism evidence="7 8">
    <name type="scientific">Phtheirospermum japonicum</name>
    <dbReference type="NCBI Taxonomy" id="374723"/>
    <lineage>
        <taxon>Eukaryota</taxon>
        <taxon>Viridiplantae</taxon>
        <taxon>Streptophyta</taxon>
        <taxon>Embryophyta</taxon>
        <taxon>Tracheophyta</taxon>
        <taxon>Spermatophyta</taxon>
        <taxon>Magnoliopsida</taxon>
        <taxon>eudicotyledons</taxon>
        <taxon>Gunneridae</taxon>
        <taxon>Pentapetalae</taxon>
        <taxon>asterids</taxon>
        <taxon>lamiids</taxon>
        <taxon>Lamiales</taxon>
        <taxon>Orobanchaceae</taxon>
        <taxon>Orobanchaceae incertae sedis</taxon>
        <taxon>Phtheirospermum</taxon>
    </lineage>
</organism>
<dbReference type="SUPFAM" id="SSF52058">
    <property type="entry name" value="L domain-like"/>
    <property type="match status" value="1"/>
</dbReference>
<dbReference type="PANTHER" id="PTHR47186:SF24">
    <property type="entry name" value="DISEASE RESISTANCE RPP13-LIKE PROTEIN 1"/>
    <property type="match status" value="1"/>
</dbReference>
<keyword evidence="8" id="KW-1185">Reference proteome</keyword>
<dbReference type="AlphaFoldDB" id="A0A830BEV5"/>
<dbReference type="InterPro" id="IPR058922">
    <property type="entry name" value="WHD_DRP"/>
</dbReference>
<sequence length="816" mass="92408">MERPEDIILAALANENPSIIGIYGFPGIIGTRLATRVGEKAMKHKLISGVLLATDELQSRLMMEKGILIIVDQVPETFYFGTLRKPFGKIIITSQFKTVFSGMGATKIFTAATAQQELEIWTLAKPEPSRGLLDLDRILKGSIHLHPELSRQVVGGTQGVISQHDMIGKGFCLSPRQSTIIERVAASPPESNCLKSGEESRDENVPAGRLSVGTKANEVQKLETFPEAMLEVLKDMALHREICFTECILFCSLLPREHRFTKDMLVWQWIALRLIELEEDEIMEEVCSRCFDTLLTMEYIVAAGYDHAIDQPKYKLGDKMIVFIRNQLSEHKFKKNMDSVTDVTKVEHLSLDFKEVDLIDFGVLKSYAHLQTLIIYCSRVRHLPPDLFLELKGLKILNLSHSDIQSLPISIENLKELRFLDVSETPLMFLPDVICCLSHLQTLKLDGSRIRKLPQSTSELVNLRHLVIDVVTMLGLMPKEIGKLTKLQTLSAFLVGDHDGYRIGELKCLDKLKGSLKIWNLEIVKTKEEAAEACLSNKKDLQKVELRWRYPLEEKNSDEEEILEYLQPPSGIQKLKISMYNGGVFPSWISSPLLSELVTVTLYSCTFCDTLPSLGVLPSLNHLEIIGNGEVIEIGSLFCRKQPENHQVAFPKLEKLKLVSMSKLERWTGVVNGDFPCLNCLIIDDCPKLVGLPFLSHLRSLARMQIMSCRKLSCFPEGGLPPALENLNISDCPKLEDRCCNEQCEDWSKVAHVRDFYIDFEKLLHKANRMCVMSISLRGQLISKRRLMPTEYGMKRVVVSCKLRIVEFQETTKMPH</sequence>
<evidence type="ECO:0000256" key="4">
    <source>
        <dbReference type="ARBA" id="ARBA00022840"/>
    </source>
</evidence>
<evidence type="ECO:0000256" key="1">
    <source>
        <dbReference type="ARBA" id="ARBA00022614"/>
    </source>
</evidence>
<dbReference type="InterPro" id="IPR056789">
    <property type="entry name" value="LRR_R13L1-DRL21"/>
</dbReference>
<keyword evidence="2" id="KW-0677">Repeat</keyword>
<dbReference type="Gene3D" id="3.80.10.10">
    <property type="entry name" value="Ribonuclease Inhibitor"/>
    <property type="match status" value="1"/>
</dbReference>
<dbReference type="Pfam" id="PF13855">
    <property type="entry name" value="LRR_8"/>
    <property type="match status" value="1"/>
</dbReference>
<dbReference type="Pfam" id="PF25019">
    <property type="entry name" value="LRR_R13L1-DRL21"/>
    <property type="match status" value="1"/>
</dbReference>
<accession>A0A830BEV5</accession>
<gene>
    <name evidence="7" type="ORF">PHJA_000523400</name>
</gene>
<keyword evidence="4" id="KW-0067">ATP-binding</keyword>
<keyword evidence="1" id="KW-0433">Leucine-rich repeat</keyword>